<keyword evidence="4 6" id="KW-1133">Transmembrane helix</keyword>
<sequence length="327" mass="36383">MQADTLSPSLTRQPGRFRDYLAIARLDHSTKHIFILPGVMLAYLLRGVHTTQLGLDLFLGLTTAIAIASANYCINEWLDSAFDRHHPTKSRRPSVQRELKGKWVFLEWLVFLGAGLLCAARSSATLTLVAALFALQGVVYNVQPLRTKDKAYLDVLSESVNNPLRLLIGWIVIDPTSLPPSSVILAYWFGGAFLMAAKRYSEYREITATHGRALLVRYRASFAGYSETSLNVSCFTYGLLSNFFLAVFLIKYRIEYLLLMPFITALFAQYLALAMQAGSSAQAPEKLFRERGLILIVAAVAVSFGVATFIDIPAFEWLAGQRFIGLP</sequence>
<evidence type="ECO:0000256" key="3">
    <source>
        <dbReference type="ARBA" id="ARBA00022692"/>
    </source>
</evidence>
<feature type="transmembrane region" description="Helical" evidence="6">
    <location>
        <begin position="256"/>
        <end position="273"/>
    </location>
</feature>
<name>A0A7X4H2H4_9BURK</name>
<feature type="transmembrane region" description="Helical" evidence="6">
    <location>
        <begin position="99"/>
        <end position="117"/>
    </location>
</feature>
<evidence type="ECO:0000256" key="2">
    <source>
        <dbReference type="ARBA" id="ARBA00022475"/>
    </source>
</evidence>
<comment type="caution">
    <text evidence="7">The sequence shown here is derived from an EMBL/GenBank/DDBJ whole genome shotgun (WGS) entry which is preliminary data.</text>
</comment>
<dbReference type="RefSeq" id="WP_161051144.1">
    <property type="nucleotide sequence ID" value="NZ_WWCR01000020.1"/>
</dbReference>
<keyword evidence="2" id="KW-1003">Cell membrane</keyword>
<evidence type="ECO:0000256" key="4">
    <source>
        <dbReference type="ARBA" id="ARBA00022989"/>
    </source>
</evidence>
<dbReference type="InterPro" id="IPR044878">
    <property type="entry name" value="UbiA_sf"/>
</dbReference>
<dbReference type="GO" id="GO:0016020">
    <property type="term" value="C:membrane"/>
    <property type="evidence" value="ECO:0007669"/>
    <property type="project" value="UniProtKB-SubCell"/>
</dbReference>
<dbReference type="Gene3D" id="1.10.357.140">
    <property type="entry name" value="UbiA prenyltransferase"/>
    <property type="match status" value="1"/>
</dbReference>
<accession>A0A7X4H2H4</accession>
<protein>
    <recommendedName>
        <fullName evidence="9">Prenyltransferase</fullName>
    </recommendedName>
</protein>
<proteinExistence type="predicted"/>
<evidence type="ECO:0008006" key="9">
    <source>
        <dbReference type="Google" id="ProtNLM"/>
    </source>
</evidence>
<dbReference type="InterPro" id="IPR000537">
    <property type="entry name" value="UbiA_prenyltransferase"/>
</dbReference>
<evidence type="ECO:0000313" key="8">
    <source>
        <dbReference type="Proteomes" id="UP000469734"/>
    </source>
</evidence>
<feature type="transmembrane region" description="Helical" evidence="6">
    <location>
        <begin position="57"/>
        <end position="78"/>
    </location>
</feature>
<feature type="transmembrane region" description="Helical" evidence="6">
    <location>
        <begin position="293"/>
        <end position="315"/>
    </location>
</feature>
<dbReference type="GO" id="GO:0016765">
    <property type="term" value="F:transferase activity, transferring alkyl or aryl (other than methyl) groups"/>
    <property type="evidence" value="ECO:0007669"/>
    <property type="project" value="InterPro"/>
</dbReference>
<comment type="subcellular location">
    <subcellularLocation>
        <location evidence="1">Membrane</location>
        <topology evidence="1">Multi-pass membrane protein</topology>
    </subcellularLocation>
</comment>
<evidence type="ECO:0000313" key="7">
    <source>
        <dbReference type="EMBL" id="MYM74118.1"/>
    </source>
</evidence>
<dbReference type="AlphaFoldDB" id="A0A7X4H2H4"/>
<evidence type="ECO:0000256" key="1">
    <source>
        <dbReference type="ARBA" id="ARBA00004141"/>
    </source>
</evidence>
<organism evidence="7 8">
    <name type="scientific">Duganella margarita</name>
    <dbReference type="NCBI Taxonomy" id="2692170"/>
    <lineage>
        <taxon>Bacteria</taxon>
        <taxon>Pseudomonadati</taxon>
        <taxon>Pseudomonadota</taxon>
        <taxon>Betaproteobacteria</taxon>
        <taxon>Burkholderiales</taxon>
        <taxon>Oxalobacteraceae</taxon>
        <taxon>Telluria group</taxon>
        <taxon>Duganella</taxon>
    </lineage>
</organism>
<evidence type="ECO:0000256" key="5">
    <source>
        <dbReference type="ARBA" id="ARBA00023136"/>
    </source>
</evidence>
<keyword evidence="5 6" id="KW-0472">Membrane</keyword>
<gene>
    <name evidence="7" type="ORF">GTP56_18195</name>
</gene>
<dbReference type="EMBL" id="WWCR01000020">
    <property type="protein sequence ID" value="MYM74118.1"/>
    <property type="molecule type" value="Genomic_DNA"/>
</dbReference>
<keyword evidence="3 6" id="KW-0812">Transmembrane</keyword>
<feature type="transmembrane region" description="Helical" evidence="6">
    <location>
        <begin position="229"/>
        <end position="250"/>
    </location>
</feature>
<dbReference type="Proteomes" id="UP000469734">
    <property type="component" value="Unassembled WGS sequence"/>
</dbReference>
<dbReference type="Pfam" id="PF01040">
    <property type="entry name" value="UbiA"/>
    <property type="match status" value="1"/>
</dbReference>
<reference evidence="7 8" key="1">
    <citation type="submission" date="2019-12" db="EMBL/GenBank/DDBJ databases">
        <title>Novel species isolated from a subtropical stream in China.</title>
        <authorList>
            <person name="Lu H."/>
        </authorList>
    </citation>
    <scope>NUCLEOTIDE SEQUENCE [LARGE SCALE GENOMIC DNA]</scope>
    <source>
        <strain evidence="7 8">FT134W</strain>
    </source>
</reference>
<evidence type="ECO:0000256" key="6">
    <source>
        <dbReference type="SAM" id="Phobius"/>
    </source>
</evidence>